<evidence type="ECO:0000256" key="1">
    <source>
        <dbReference type="SAM" id="MobiDB-lite"/>
    </source>
</evidence>
<evidence type="ECO:0000313" key="3">
    <source>
        <dbReference type="Proteomes" id="UP001219525"/>
    </source>
</evidence>
<sequence>MKAVMVDFGTKMPRGHSQDRARLERVPPECHEVAAMTGAIMFAPCVTSVDNVDNVAIVNRTFTRRGPAKRRGVTSVAPARGGNRHETSRIFGFTVLKPCYRGVRAQLGWGWLWRHISMRRNTAQISMTRNNARKTTTSTWSTDAAGLGVRAEPKRGLPLFKSMNNAVFGVLHKKRAVEGVLSSWIRLGALVAESFVEELELGVDWTKNIAPSGAGRCFGLPHYLFHILFWLNNQTLQDFAAGFVGEHDLDCNSHILWLDPPNLRERNVVGVELRAGLVGLVLGITAAAKSFFLGIDPLEKESNINLQGYVQRFNRREQGELAVEVVVVELAFELAYNALQVGKMRKCDKIEQANGEDNVTQFMHVSKIMVKSEGPKIRERTTMVGEYQKVAGPWINTASSSESRNDMVRHFNRGPRESEPAQLPREGDILSKKEDVPELGRTNLDPRVTLQSRSKRRRSKMEQKWEL</sequence>
<comment type="caution">
    <text evidence="2">The sequence shown here is derived from an EMBL/GenBank/DDBJ whole genome shotgun (WGS) entry which is preliminary data.</text>
</comment>
<dbReference type="EMBL" id="JARJCW010000121">
    <property type="protein sequence ID" value="KAJ7192339.1"/>
    <property type="molecule type" value="Genomic_DNA"/>
</dbReference>
<feature type="region of interest" description="Disordered" evidence="1">
    <location>
        <begin position="410"/>
        <end position="467"/>
    </location>
</feature>
<evidence type="ECO:0000313" key="2">
    <source>
        <dbReference type="EMBL" id="KAJ7192339.1"/>
    </source>
</evidence>
<accession>A0AAD6UQC0</accession>
<dbReference type="AlphaFoldDB" id="A0AAD6UQC0"/>
<protein>
    <submittedName>
        <fullName evidence="2">Uncharacterized protein</fullName>
    </submittedName>
</protein>
<gene>
    <name evidence="2" type="ORF">GGX14DRAFT_406443</name>
</gene>
<organism evidence="2 3">
    <name type="scientific">Mycena pura</name>
    <dbReference type="NCBI Taxonomy" id="153505"/>
    <lineage>
        <taxon>Eukaryota</taxon>
        <taxon>Fungi</taxon>
        <taxon>Dikarya</taxon>
        <taxon>Basidiomycota</taxon>
        <taxon>Agaricomycotina</taxon>
        <taxon>Agaricomycetes</taxon>
        <taxon>Agaricomycetidae</taxon>
        <taxon>Agaricales</taxon>
        <taxon>Marasmiineae</taxon>
        <taxon>Mycenaceae</taxon>
        <taxon>Mycena</taxon>
    </lineage>
</organism>
<proteinExistence type="predicted"/>
<keyword evidence="3" id="KW-1185">Reference proteome</keyword>
<feature type="compositionally biased region" description="Basic and acidic residues" evidence="1">
    <location>
        <begin position="410"/>
        <end position="438"/>
    </location>
</feature>
<name>A0AAD6UQC0_9AGAR</name>
<reference evidence="2" key="1">
    <citation type="submission" date="2023-03" db="EMBL/GenBank/DDBJ databases">
        <title>Massive genome expansion in bonnet fungi (Mycena s.s.) driven by repeated elements and novel gene families across ecological guilds.</title>
        <authorList>
            <consortium name="Lawrence Berkeley National Laboratory"/>
            <person name="Harder C.B."/>
            <person name="Miyauchi S."/>
            <person name="Viragh M."/>
            <person name="Kuo A."/>
            <person name="Thoen E."/>
            <person name="Andreopoulos B."/>
            <person name="Lu D."/>
            <person name="Skrede I."/>
            <person name="Drula E."/>
            <person name="Henrissat B."/>
            <person name="Morin E."/>
            <person name="Kohler A."/>
            <person name="Barry K."/>
            <person name="LaButti K."/>
            <person name="Morin E."/>
            <person name="Salamov A."/>
            <person name="Lipzen A."/>
            <person name="Mereny Z."/>
            <person name="Hegedus B."/>
            <person name="Baldrian P."/>
            <person name="Stursova M."/>
            <person name="Weitz H."/>
            <person name="Taylor A."/>
            <person name="Grigoriev I.V."/>
            <person name="Nagy L.G."/>
            <person name="Martin F."/>
            <person name="Kauserud H."/>
        </authorList>
    </citation>
    <scope>NUCLEOTIDE SEQUENCE</scope>
    <source>
        <strain evidence="2">9144</strain>
    </source>
</reference>
<dbReference type="Proteomes" id="UP001219525">
    <property type="component" value="Unassembled WGS sequence"/>
</dbReference>